<keyword evidence="3" id="KW-1185">Reference proteome</keyword>
<protein>
    <submittedName>
        <fullName evidence="2">Uncharacterized protein</fullName>
    </submittedName>
</protein>
<dbReference type="Proteomes" id="UP000075243">
    <property type="component" value="Unassembled WGS sequence"/>
</dbReference>
<accession>A0A151RC89</accession>
<dbReference type="EMBL" id="KQ483860">
    <property type="protein sequence ID" value="KYP40079.1"/>
    <property type="molecule type" value="Genomic_DNA"/>
</dbReference>
<keyword evidence="1" id="KW-1133">Transmembrane helix</keyword>
<feature type="non-terminal residue" evidence="2">
    <location>
        <position position="1"/>
    </location>
</feature>
<proteinExistence type="predicted"/>
<dbReference type="Gramene" id="C.cajan_39425.t">
    <property type="protein sequence ID" value="C.cajan_39425.t"/>
    <property type="gene ID" value="C.cajan_39425"/>
</dbReference>
<reference evidence="2" key="1">
    <citation type="journal article" date="2012" name="Nat. Biotechnol.">
        <title>Draft genome sequence of pigeonpea (Cajanus cajan), an orphan legume crop of resource-poor farmers.</title>
        <authorList>
            <person name="Varshney R.K."/>
            <person name="Chen W."/>
            <person name="Li Y."/>
            <person name="Bharti A.K."/>
            <person name="Saxena R.K."/>
            <person name="Schlueter J.A."/>
            <person name="Donoghue M.T."/>
            <person name="Azam S."/>
            <person name="Fan G."/>
            <person name="Whaley A.M."/>
            <person name="Farmer A.D."/>
            <person name="Sheridan J."/>
            <person name="Iwata A."/>
            <person name="Tuteja R."/>
            <person name="Penmetsa R.V."/>
            <person name="Wu W."/>
            <person name="Upadhyaya H.D."/>
            <person name="Yang S.P."/>
            <person name="Shah T."/>
            <person name="Saxena K.B."/>
            <person name="Michael T."/>
            <person name="McCombie W.R."/>
            <person name="Yang B."/>
            <person name="Zhang G."/>
            <person name="Yang H."/>
            <person name="Wang J."/>
            <person name="Spillane C."/>
            <person name="Cook D.R."/>
            <person name="May G.D."/>
            <person name="Xu X."/>
            <person name="Jackson S.A."/>
        </authorList>
    </citation>
    <scope>NUCLEOTIDE SEQUENCE [LARGE SCALE GENOMIC DNA]</scope>
</reference>
<name>A0A151RC89_CAJCA</name>
<evidence type="ECO:0000256" key="1">
    <source>
        <dbReference type="SAM" id="Phobius"/>
    </source>
</evidence>
<organism evidence="2 3">
    <name type="scientific">Cajanus cajan</name>
    <name type="common">Pigeon pea</name>
    <name type="synonym">Cajanus indicus</name>
    <dbReference type="NCBI Taxonomy" id="3821"/>
    <lineage>
        <taxon>Eukaryota</taxon>
        <taxon>Viridiplantae</taxon>
        <taxon>Streptophyta</taxon>
        <taxon>Embryophyta</taxon>
        <taxon>Tracheophyta</taxon>
        <taxon>Spermatophyta</taxon>
        <taxon>Magnoliopsida</taxon>
        <taxon>eudicotyledons</taxon>
        <taxon>Gunneridae</taxon>
        <taxon>Pentapetalae</taxon>
        <taxon>rosids</taxon>
        <taxon>fabids</taxon>
        <taxon>Fabales</taxon>
        <taxon>Fabaceae</taxon>
        <taxon>Papilionoideae</taxon>
        <taxon>50 kb inversion clade</taxon>
        <taxon>NPAAA clade</taxon>
        <taxon>indigoferoid/millettioid clade</taxon>
        <taxon>Phaseoleae</taxon>
        <taxon>Cajanus</taxon>
    </lineage>
</organism>
<keyword evidence="1" id="KW-0472">Membrane</keyword>
<sequence length="98" mass="11957">IELIIKEHKLHIFLINPLIPSRFLIEKDCKAIKLSTIRLSLTFWLQSFIIAPILTHLIGFIHCWQLWDKLHSHFNRHKRARSRTLIMRKYQERRSLYL</sequence>
<evidence type="ECO:0000313" key="3">
    <source>
        <dbReference type="Proteomes" id="UP000075243"/>
    </source>
</evidence>
<feature type="transmembrane region" description="Helical" evidence="1">
    <location>
        <begin position="43"/>
        <end position="67"/>
    </location>
</feature>
<dbReference type="AlphaFoldDB" id="A0A151RC89"/>
<evidence type="ECO:0000313" key="2">
    <source>
        <dbReference type="EMBL" id="KYP40079.1"/>
    </source>
</evidence>
<keyword evidence="1" id="KW-0812">Transmembrane</keyword>
<gene>
    <name evidence="2" type="ORF">KK1_038598</name>
</gene>